<dbReference type="Proteomes" id="UP000649328">
    <property type="component" value="Unassembled WGS sequence"/>
</dbReference>
<dbReference type="OrthoDB" id="414945at2759"/>
<keyword evidence="2" id="KW-1185">Reference proteome</keyword>
<accession>A0A8H7GW15</accession>
<dbReference type="AlphaFoldDB" id="A0A8H7GW15"/>
<reference evidence="1" key="1">
    <citation type="submission" date="2020-10" db="EMBL/GenBank/DDBJ databases">
        <title>The Whole-Genome Sequence of Metschnikowia persimmonesis, a Novel Endophytic Yeast Species Isolated from Medicinal Plant Diospyros kaki Thumb.</title>
        <authorList>
            <person name="Rahmat E."/>
            <person name="Kang Y."/>
        </authorList>
    </citation>
    <scope>NUCLEOTIDE SEQUENCE</scope>
    <source>
        <strain evidence="1">KIOM G15050</strain>
    </source>
</reference>
<comment type="caution">
    <text evidence="1">The sequence shown here is derived from an EMBL/GenBank/DDBJ whole genome shotgun (WGS) entry which is preliminary data.</text>
</comment>
<name>A0A8H7GW15_9ASCO</name>
<organism evidence="1 2">
    <name type="scientific">Metschnikowia pulcherrima</name>
    <dbReference type="NCBI Taxonomy" id="27326"/>
    <lineage>
        <taxon>Eukaryota</taxon>
        <taxon>Fungi</taxon>
        <taxon>Dikarya</taxon>
        <taxon>Ascomycota</taxon>
        <taxon>Saccharomycotina</taxon>
        <taxon>Pichiomycetes</taxon>
        <taxon>Metschnikowiaceae</taxon>
        <taxon>Metschnikowia</taxon>
    </lineage>
</organism>
<evidence type="ECO:0000313" key="1">
    <source>
        <dbReference type="EMBL" id="KAF8003962.1"/>
    </source>
</evidence>
<gene>
    <name evidence="1" type="ORF">HF325_001410</name>
</gene>
<dbReference type="EMBL" id="JACBPP010000002">
    <property type="protein sequence ID" value="KAF8003962.1"/>
    <property type="molecule type" value="Genomic_DNA"/>
</dbReference>
<protein>
    <submittedName>
        <fullName evidence="1">Uncharacterized protein</fullName>
    </submittedName>
</protein>
<sequence>MCDVLCDNKPTIQSVLNTISDLGTRHVRKFSDFVEQQAKLQKMTLSYVNMNNNSADMFTKQIPQEPFKKKLSKHKFSRKSFQKPPFFLMKKGSLLVHRRIHGKKRLEPYKTIWNGHWWTKLEHQNSQL</sequence>
<evidence type="ECO:0000313" key="2">
    <source>
        <dbReference type="Proteomes" id="UP000649328"/>
    </source>
</evidence>
<proteinExistence type="predicted"/>